<evidence type="ECO:0000256" key="1">
    <source>
        <dbReference type="ARBA" id="ARBA00022737"/>
    </source>
</evidence>
<accession>A0A370K9L5</accession>
<dbReference type="Proteomes" id="UP000254711">
    <property type="component" value="Unassembled WGS sequence"/>
</dbReference>
<reference evidence="3 4" key="1">
    <citation type="submission" date="2018-07" db="EMBL/GenBank/DDBJ databases">
        <title>Dyella solisilvae sp. nov., isolated from the pine and broad-leaved mixed forest soil.</title>
        <authorList>
            <person name="Gao Z."/>
            <person name="Qiu L."/>
        </authorList>
    </citation>
    <scope>NUCLEOTIDE SEQUENCE [LARGE SCALE GENOMIC DNA]</scope>
    <source>
        <strain evidence="3 4">DHG54</strain>
    </source>
</reference>
<dbReference type="EMBL" id="QQSY01000001">
    <property type="protein sequence ID" value="RDI99331.1"/>
    <property type="molecule type" value="Genomic_DNA"/>
</dbReference>
<dbReference type="Pfam" id="PF14559">
    <property type="entry name" value="TPR_19"/>
    <property type="match status" value="2"/>
</dbReference>
<dbReference type="RefSeq" id="WP_114823073.1">
    <property type="nucleotide sequence ID" value="NZ_QQSY01000001.1"/>
</dbReference>
<dbReference type="OrthoDB" id="5915006at2"/>
<sequence>MSHVAKLRTFYRRDPHNLPLCCDFIDSLLAEGQLAEAAGVLDALPEPLRQSAPVQWRAARYALMTGDFEHCIATLLPLVGQLPEAEVAIRHDVAFAWAAQGEIEEALRTLEPVVQSGGAAVALLYARVLHQQGRYEEALRALEGADEPSRLAEVRGLRSLLLLDMNDTAQSRAEADLALAADSSQHEALLTLGTLTLWEKNAEFSCQLFRRILADHPHSGRALLGLGESLMLLGDVPAARAQLDRAGKDMPRHIGTWHALAWCQLLEGDLAGAHYSFDRAFELDRTFGETHGGFALVHALRGERPEAQEAIKRARRLAPHGFSARYAESVLLLDDGHVEQASEAVRGILRDAREGGVALPEDFIFRVRDLVRPRG</sequence>
<dbReference type="AlphaFoldDB" id="A0A370K9L5"/>
<keyword evidence="4" id="KW-1185">Reference proteome</keyword>
<dbReference type="InterPro" id="IPR011990">
    <property type="entry name" value="TPR-like_helical_dom_sf"/>
</dbReference>
<comment type="caution">
    <text evidence="3">The sequence shown here is derived from an EMBL/GenBank/DDBJ whole genome shotgun (WGS) entry which is preliminary data.</text>
</comment>
<dbReference type="Gene3D" id="1.25.40.10">
    <property type="entry name" value="Tetratricopeptide repeat domain"/>
    <property type="match status" value="1"/>
</dbReference>
<proteinExistence type="predicted"/>
<keyword evidence="2" id="KW-0802">TPR repeat</keyword>
<protein>
    <submittedName>
        <fullName evidence="3">Uncharacterized protein</fullName>
    </submittedName>
</protein>
<evidence type="ECO:0000256" key="2">
    <source>
        <dbReference type="ARBA" id="ARBA00022803"/>
    </source>
</evidence>
<keyword evidence="1" id="KW-0677">Repeat</keyword>
<dbReference type="PANTHER" id="PTHR44186:SF1">
    <property type="entry name" value="BARDET-BIEDL SYNDROME 4 PROTEIN"/>
    <property type="match status" value="1"/>
</dbReference>
<evidence type="ECO:0000313" key="3">
    <source>
        <dbReference type="EMBL" id="RDI99331.1"/>
    </source>
</evidence>
<organism evidence="3 4">
    <name type="scientific">Dyella solisilvae</name>
    <dbReference type="NCBI Taxonomy" id="1920168"/>
    <lineage>
        <taxon>Bacteria</taxon>
        <taxon>Pseudomonadati</taxon>
        <taxon>Pseudomonadota</taxon>
        <taxon>Gammaproteobacteria</taxon>
        <taxon>Lysobacterales</taxon>
        <taxon>Rhodanobacteraceae</taxon>
        <taxon>Dyella</taxon>
    </lineage>
</organism>
<gene>
    <name evidence="3" type="ORF">DVT68_00240</name>
</gene>
<evidence type="ECO:0000313" key="4">
    <source>
        <dbReference type="Proteomes" id="UP000254711"/>
    </source>
</evidence>
<name>A0A370K9L5_9GAMM</name>
<dbReference type="SUPFAM" id="SSF48452">
    <property type="entry name" value="TPR-like"/>
    <property type="match status" value="1"/>
</dbReference>
<dbReference type="PANTHER" id="PTHR44186">
    <property type="match status" value="1"/>
</dbReference>